<proteinExistence type="predicted"/>
<comment type="subcellular location">
    <subcellularLocation>
        <location evidence="1">Membrane</location>
        <topology evidence="1">Multi-pass membrane protein</topology>
    </subcellularLocation>
</comment>
<evidence type="ECO:0000256" key="2">
    <source>
        <dbReference type="ARBA" id="ARBA00022692"/>
    </source>
</evidence>
<feature type="transmembrane region" description="Helical" evidence="5">
    <location>
        <begin position="443"/>
        <end position="469"/>
    </location>
</feature>
<evidence type="ECO:0000313" key="8">
    <source>
        <dbReference type="Proteomes" id="UP000192257"/>
    </source>
</evidence>
<evidence type="ECO:0000256" key="5">
    <source>
        <dbReference type="SAM" id="Phobius"/>
    </source>
</evidence>
<feature type="transmembrane region" description="Helical" evidence="5">
    <location>
        <begin position="106"/>
        <end position="125"/>
    </location>
</feature>
<evidence type="ECO:0000313" key="7">
    <source>
        <dbReference type="EMBL" id="ORC84759.1"/>
    </source>
</evidence>
<comment type="caution">
    <text evidence="7">The sequence shown here is derived from an EMBL/GenBank/DDBJ whole genome shotgun (WGS) entry which is preliminary data.</text>
</comment>
<dbReference type="GO" id="GO:0005737">
    <property type="term" value="C:cytoplasm"/>
    <property type="evidence" value="ECO:0007669"/>
    <property type="project" value="TreeGrafter"/>
</dbReference>
<evidence type="ECO:0000256" key="1">
    <source>
        <dbReference type="ARBA" id="ARBA00004141"/>
    </source>
</evidence>
<feature type="transmembrane region" description="Helical" evidence="5">
    <location>
        <begin position="256"/>
        <end position="277"/>
    </location>
</feature>
<evidence type="ECO:0000256" key="4">
    <source>
        <dbReference type="ARBA" id="ARBA00023136"/>
    </source>
</evidence>
<dbReference type="VEuPathDB" id="TriTrypDB:TM35_000411290"/>
<dbReference type="PANTHER" id="PTHR22950:SF301">
    <property type="entry name" value="ACID TRANSPORTER, PUTATIVE-RELATED"/>
    <property type="match status" value="1"/>
</dbReference>
<keyword evidence="8" id="KW-1185">Reference proteome</keyword>
<dbReference type="GeneID" id="39989617"/>
<reference evidence="7 8" key="1">
    <citation type="submission" date="2017-03" db="EMBL/GenBank/DDBJ databases">
        <title>An alternative strategy for trypanosome survival in the mammalian bloodstream revealed through genome and transcriptome analysis of the ubiquitous bovine parasite Trypanosoma (Megatrypanum) theileri.</title>
        <authorList>
            <person name="Kelly S."/>
            <person name="Ivens A."/>
            <person name="Mott A."/>
            <person name="O'Neill E."/>
            <person name="Emms D."/>
            <person name="Macleod O."/>
            <person name="Voorheis P."/>
            <person name="Matthews J."/>
            <person name="Matthews K."/>
            <person name="Carrington M."/>
        </authorList>
    </citation>
    <scope>NUCLEOTIDE SEQUENCE [LARGE SCALE GENOMIC DNA]</scope>
    <source>
        <strain evidence="7">Edinburgh</strain>
    </source>
</reference>
<dbReference type="GO" id="GO:0015179">
    <property type="term" value="F:L-amino acid transmembrane transporter activity"/>
    <property type="evidence" value="ECO:0007669"/>
    <property type="project" value="TreeGrafter"/>
</dbReference>
<organism evidence="7 8">
    <name type="scientific">Trypanosoma theileri</name>
    <dbReference type="NCBI Taxonomy" id="67003"/>
    <lineage>
        <taxon>Eukaryota</taxon>
        <taxon>Discoba</taxon>
        <taxon>Euglenozoa</taxon>
        <taxon>Kinetoplastea</taxon>
        <taxon>Metakinetoplastina</taxon>
        <taxon>Trypanosomatida</taxon>
        <taxon>Trypanosomatidae</taxon>
        <taxon>Trypanosoma</taxon>
    </lineage>
</organism>
<dbReference type="Proteomes" id="UP000192257">
    <property type="component" value="Unassembled WGS sequence"/>
</dbReference>
<sequence>MNRNQPVEDEMVYGEYDVDEELSEDLQDYDECTKEPVDLAKLRIAQLDEERAERVAKRRQPSNPIKRALHRIIPYGGIVSSGFNLASSSLGSGIIALPYAFNTSGLAMAIIYLVMVGLLTIYSFRMMGIAGKRTGLRNYEQVTAMILGRFAGYFLAFVMLLLSFGAEVSYVISMGDLIGAFVNNSDAPAYLKTTSGRRVLTAAVWLVAMLPPCLPKEVNSLRHLSVIAVLCIVFFVICMVIHSARNGLAHGPRKDLVYFQTGNAGIEGLSIFTFAFISQMNCYEVYEEMYKPGVNRLTKSAAVGVFLGFCLYFSAGLFGYLDFGPAVTGSVLKQYNPIEDKMMAVAYAGIIWKLCVGYGLHMIPVRDAVYHFLHIDVKKLAWWKNAMICTFMATCSLVAGFFIPNVNVVFGLVGGFCGGFMAFIIPALLYMYSGHWSLQSVGFFNYFATYFLLIVGVIAVVFGTAAAVYGEVQRH</sequence>
<dbReference type="OrthoDB" id="277763at2759"/>
<feature type="transmembrane region" description="Helical" evidence="5">
    <location>
        <begin position="341"/>
        <end position="360"/>
    </location>
</feature>
<feature type="transmembrane region" description="Helical" evidence="5">
    <location>
        <begin position="409"/>
        <end position="431"/>
    </location>
</feature>
<dbReference type="EMBL" id="NBCO01000041">
    <property type="protein sequence ID" value="ORC84759.1"/>
    <property type="molecule type" value="Genomic_DNA"/>
</dbReference>
<feature type="transmembrane region" description="Helical" evidence="5">
    <location>
        <begin position="381"/>
        <end position="403"/>
    </location>
</feature>
<keyword evidence="3 5" id="KW-1133">Transmembrane helix</keyword>
<dbReference type="Pfam" id="PF01490">
    <property type="entry name" value="Aa_trans"/>
    <property type="match status" value="1"/>
</dbReference>
<dbReference type="PANTHER" id="PTHR22950">
    <property type="entry name" value="AMINO ACID TRANSPORTER"/>
    <property type="match status" value="1"/>
</dbReference>
<dbReference type="RefSeq" id="XP_028878825.1">
    <property type="nucleotide sequence ID" value="XM_029029837.1"/>
</dbReference>
<feature type="transmembrane region" description="Helical" evidence="5">
    <location>
        <begin position="297"/>
        <end position="321"/>
    </location>
</feature>
<feature type="domain" description="Amino acid transporter transmembrane" evidence="6">
    <location>
        <begin position="78"/>
        <end position="467"/>
    </location>
</feature>
<evidence type="ECO:0000259" key="6">
    <source>
        <dbReference type="Pfam" id="PF01490"/>
    </source>
</evidence>
<protein>
    <submittedName>
        <fullName evidence="7">Amino acid permease</fullName>
    </submittedName>
</protein>
<feature type="transmembrane region" description="Helical" evidence="5">
    <location>
        <begin position="72"/>
        <end position="100"/>
    </location>
</feature>
<keyword evidence="4 5" id="KW-0472">Membrane</keyword>
<feature type="transmembrane region" description="Helical" evidence="5">
    <location>
        <begin position="146"/>
        <end position="166"/>
    </location>
</feature>
<dbReference type="GO" id="GO:0016020">
    <property type="term" value="C:membrane"/>
    <property type="evidence" value="ECO:0007669"/>
    <property type="project" value="UniProtKB-SubCell"/>
</dbReference>
<gene>
    <name evidence="7" type="ORF">TM35_000411290</name>
</gene>
<name>A0A1X0NKS5_9TRYP</name>
<dbReference type="InterPro" id="IPR013057">
    <property type="entry name" value="AA_transpt_TM"/>
</dbReference>
<dbReference type="AlphaFoldDB" id="A0A1X0NKS5"/>
<accession>A0A1X0NKS5</accession>
<keyword evidence="2 5" id="KW-0812">Transmembrane</keyword>
<evidence type="ECO:0000256" key="3">
    <source>
        <dbReference type="ARBA" id="ARBA00022989"/>
    </source>
</evidence>
<feature type="transmembrane region" description="Helical" evidence="5">
    <location>
        <begin position="226"/>
        <end position="244"/>
    </location>
</feature>